<keyword evidence="3" id="KW-0804">Transcription</keyword>
<keyword evidence="1" id="KW-0805">Transcription regulation</keyword>
<proteinExistence type="predicted"/>
<dbReference type="SUPFAM" id="SSF53822">
    <property type="entry name" value="Periplasmic binding protein-like I"/>
    <property type="match status" value="1"/>
</dbReference>
<dbReference type="Gene3D" id="1.10.260.40">
    <property type="entry name" value="lambda repressor-like DNA-binding domains"/>
    <property type="match status" value="1"/>
</dbReference>
<feature type="domain" description="HTH cro/C1-type" evidence="5">
    <location>
        <begin position="6"/>
        <end position="54"/>
    </location>
</feature>
<feature type="domain" description="HTH lacI-type" evidence="4">
    <location>
        <begin position="5"/>
        <end position="60"/>
    </location>
</feature>
<evidence type="ECO:0000313" key="6">
    <source>
        <dbReference type="EMBL" id="QCL98095.1"/>
    </source>
</evidence>
<dbReference type="AlphaFoldDB" id="A0A4D7YNN4"/>
<evidence type="ECO:0000256" key="2">
    <source>
        <dbReference type="ARBA" id="ARBA00023125"/>
    </source>
</evidence>
<evidence type="ECO:0000256" key="1">
    <source>
        <dbReference type="ARBA" id="ARBA00023015"/>
    </source>
</evidence>
<dbReference type="Pfam" id="PF00532">
    <property type="entry name" value="Peripla_BP_1"/>
    <property type="match status" value="1"/>
</dbReference>
<evidence type="ECO:0000313" key="7">
    <source>
        <dbReference type="Proteomes" id="UP000298649"/>
    </source>
</evidence>
<dbReference type="PROSITE" id="PS50932">
    <property type="entry name" value="HTH_LACI_2"/>
    <property type="match status" value="1"/>
</dbReference>
<keyword evidence="2" id="KW-0238">DNA-binding</keyword>
<dbReference type="PROSITE" id="PS50943">
    <property type="entry name" value="HTH_CROC1"/>
    <property type="match status" value="1"/>
</dbReference>
<dbReference type="InterPro" id="IPR001761">
    <property type="entry name" value="Peripla_BP/Lac1_sug-bd_dom"/>
</dbReference>
<dbReference type="GO" id="GO:0000976">
    <property type="term" value="F:transcription cis-regulatory region binding"/>
    <property type="evidence" value="ECO:0007669"/>
    <property type="project" value="TreeGrafter"/>
</dbReference>
<organism evidence="6 7">
    <name type="scientific">Agrobacterium tumefaciens</name>
    <dbReference type="NCBI Taxonomy" id="358"/>
    <lineage>
        <taxon>Bacteria</taxon>
        <taxon>Pseudomonadati</taxon>
        <taxon>Pseudomonadota</taxon>
        <taxon>Alphaproteobacteria</taxon>
        <taxon>Hyphomicrobiales</taxon>
        <taxon>Rhizobiaceae</taxon>
        <taxon>Rhizobium/Agrobacterium group</taxon>
        <taxon>Agrobacterium</taxon>
        <taxon>Agrobacterium tumefaciens complex</taxon>
    </lineage>
</organism>
<dbReference type="CDD" id="cd01392">
    <property type="entry name" value="HTH_LacI"/>
    <property type="match status" value="1"/>
</dbReference>
<keyword evidence="6" id="KW-0614">Plasmid</keyword>
<gene>
    <name evidence="6" type="ORF">CFBP7129_28300</name>
</gene>
<name>A0A4D7YNN4_AGRTU</name>
<dbReference type="SUPFAM" id="SSF47413">
    <property type="entry name" value="lambda repressor-like DNA-binding domains"/>
    <property type="match status" value="1"/>
</dbReference>
<geneLocation type="plasmid" evidence="7">
    <name>patcfbp7129b</name>
</geneLocation>
<protein>
    <submittedName>
        <fullName evidence="6">LacI family transcriptional regulator</fullName>
    </submittedName>
</protein>
<dbReference type="InterPro" id="IPR000843">
    <property type="entry name" value="HTH_LacI"/>
</dbReference>
<dbReference type="Gene3D" id="3.40.50.2300">
    <property type="match status" value="2"/>
</dbReference>
<dbReference type="EMBL" id="CP039925">
    <property type="protein sequence ID" value="QCL98095.1"/>
    <property type="molecule type" value="Genomic_DNA"/>
</dbReference>
<accession>A0A4D7YNN4</accession>
<dbReference type="PANTHER" id="PTHR30146:SF109">
    <property type="entry name" value="HTH-TYPE TRANSCRIPTIONAL REGULATOR GALS"/>
    <property type="match status" value="1"/>
</dbReference>
<dbReference type="PANTHER" id="PTHR30146">
    <property type="entry name" value="LACI-RELATED TRANSCRIPTIONAL REPRESSOR"/>
    <property type="match status" value="1"/>
</dbReference>
<dbReference type="SMART" id="SM00354">
    <property type="entry name" value="HTH_LACI"/>
    <property type="match status" value="1"/>
</dbReference>
<dbReference type="GO" id="GO:0003700">
    <property type="term" value="F:DNA-binding transcription factor activity"/>
    <property type="evidence" value="ECO:0007669"/>
    <property type="project" value="TreeGrafter"/>
</dbReference>
<dbReference type="CDD" id="cd06267">
    <property type="entry name" value="PBP1_LacI_sugar_binding-like"/>
    <property type="match status" value="1"/>
</dbReference>
<sequence length="329" mass="35777">MAKPPTIRDVARLSGVSTATVSRYFSGKADAVSPRKIESVQRAAKALGYTPSEIGRSLRLSQSRVVMMLVPDATNHFTADVAVSVESALKEIGLSMVLANTGEKAAQQDRLLSDAQGLRARAIILQGAIDTPRLREFVAQHRNLIFVNRMPASGMAAPYVGIDNFQAGFSVGKYFVERAYINPVAIHGPRHYSGSTARLDGFLAGLGEGARVRQFESAYTMQAGYDCAQSLLENEPAKYSIFCANDMIAYGVHRAAVEKGLNIPEDLVIFGFDDNRLNEWLAPWLSTVRVPALDFGPAIAELISSHHADNPQQAKDVILPFSLQLRQSA</sequence>
<dbReference type="InterPro" id="IPR028082">
    <property type="entry name" value="Peripla_BP_I"/>
</dbReference>
<reference evidence="6 7" key="1">
    <citation type="submission" date="2019-04" db="EMBL/GenBank/DDBJ databases">
        <title>Complete genome sequence of Agrobacterium tumefaciens CFBP7129.</title>
        <authorList>
            <person name="Haryono M."/>
            <person name="Lin Y.-C."/>
            <person name="Lai E.-M."/>
            <person name="Kuo C.-H."/>
        </authorList>
    </citation>
    <scope>NUCLEOTIDE SEQUENCE [LARGE SCALE GENOMIC DNA]</scope>
    <source>
        <strain evidence="6 7">CFBP7129</strain>
        <plasmid evidence="7">patcfbp7129b</plasmid>
    </source>
</reference>
<dbReference type="Pfam" id="PF00356">
    <property type="entry name" value="LacI"/>
    <property type="match status" value="1"/>
</dbReference>
<dbReference type="Proteomes" id="UP000298649">
    <property type="component" value="Plasmid pAtCFBP7129b"/>
</dbReference>
<dbReference type="InterPro" id="IPR010982">
    <property type="entry name" value="Lambda_DNA-bd_dom_sf"/>
</dbReference>
<evidence type="ECO:0000256" key="3">
    <source>
        <dbReference type="ARBA" id="ARBA00023163"/>
    </source>
</evidence>
<evidence type="ECO:0000259" key="5">
    <source>
        <dbReference type="PROSITE" id="PS50943"/>
    </source>
</evidence>
<dbReference type="RefSeq" id="WP_137006410.1">
    <property type="nucleotide sequence ID" value="NZ_CP039925.1"/>
</dbReference>
<evidence type="ECO:0000259" key="4">
    <source>
        <dbReference type="PROSITE" id="PS50932"/>
    </source>
</evidence>
<dbReference type="InterPro" id="IPR001387">
    <property type="entry name" value="Cro/C1-type_HTH"/>
</dbReference>